<dbReference type="EMBL" id="CP001614">
    <property type="protein sequence ID" value="ACR14769.1"/>
    <property type="molecule type" value="Genomic_DNA"/>
</dbReference>
<dbReference type="KEGG" id="ttu:TERTU_4612"/>
<dbReference type="Pfam" id="PF00583">
    <property type="entry name" value="Acetyltransf_1"/>
    <property type="match status" value="1"/>
</dbReference>
<dbReference type="PANTHER" id="PTHR13947">
    <property type="entry name" value="GNAT FAMILY N-ACETYLTRANSFERASE"/>
    <property type="match status" value="1"/>
</dbReference>
<accession>C5BJW8</accession>
<proteinExistence type="predicted"/>
<dbReference type="HOGENOM" id="CLU_013985_11_2_6"/>
<evidence type="ECO:0000313" key="3">
    <source>
        <dbReference type="EMBL" id="ACR14769.1"/>
    </source>
</evidence>
<dbReference type="GO" id="GO:0008080">
    <property type="term" value="F:N-acetyltransferase activity"/>
    <property type="evidence" value="ECO:0007669"/>
    <property type="project" value="InterPro"/>
</dbReference>
<dbReference type="AlphaFoldDB" id="C5BJW8"/>
<dbReference type="InterPro" id="IPR000182">
    <property type="entry name" value="GNAT_dom"/>
</dbReference>
<evidence type="ECO:0000259" key="2">
    <source>
        <dbReference type="PROSITE" id="PS51186"/>
    </source>
</evidence>
<dbReference type="Proteomes" id="UP000009080">
    <property type="component" value="Chromosome"/>
</dbReference>
<dbReference type="CDD" id="cd04301">
    <property type="entry name" value="NAT_SF"/>
    <property type="match status" value="1"/>
</dbReference>
<sequence>MKLRTPTPNDTASIQGLISGVLREYGLRPDPDNIDRDLADIEAAYFAQGGFFCVVEDTAGHLVATLGIGRIDQNTCELRKMYVAQTARGKGLGDSLIRFAISKALAMGFSRMTLETATPLVEAVGLYRKHGFQVYHPPELCWRCDLAYELDLTQYIAREALAHSPVLEMT</sequence>
<protein>
    <submittedName>
        <fullName evidence="3">Acetyltransferase, GNAT family</fullName>
    </submittedName>
</protein>
<organism evidence="3 4">
    <name type="scientific">Teredinibacter turnerae (strain ATCC 39867 / T7901)</name>
    <dbReference type="NCBI Taxonomy" id="377629"/>
    <lineage>
        <taxon>Bacteria</taxon>
        <taxon>Pseudomonadati</taxon>
        <taxon>Pseudomonadota</taxon>
        <taxon>Gammaproteobacteria</taxon>
        <taxon>Cellvibrionales</taxon>
        <taxon>Cellvibrionaceae</taxon>
        <taxon>Teredinibacter</taxon>
    </lineage>
</organism>
<dbReference type="PROSITE" id="PS51186">
    <property type="entry name" value="GNAT"/>
    <property type="match status" value="1"/>
</dbReference>
<dbReference type="InterPro" id="IPR050769">
    <property type="entry name" value="NAT_camello-type"/>
</dbReference>
<keyword evidence="4" id="KW-1185">Reference proteome</keyword>
<evidence type="ECO:0000256" key="1">
    <source>
        <dbReference type="ARBA" id="ARBA00022679"/>
    </source>
</evidence>
<keyword evidence="1" id="KW-0808">Transferase</keyword>
<gene>
    <name evidence="3" type="ordered locus">TERTU_4612</name>
</gene>
<dbReference type="RefSeq" id="WP_015820883.1">
    <property type="nucleotide sequence ID" value="NC_012997.1"/>
</dbReference>
<dbReference type="InterPro" id="IPR016181">
    <property type="entry name" value="Acyl_CoA_acyltransferase"/>
</dbReference>
<name>C5BJW8_TERTT</name>
<evidence type="ECO:0000313" key="4">
    <source>
        <dbReference type="Proteomes" id="UP000009080"/>
    </source>
</evidence>
<reference evidence="3 4" key="1">
    <citation type="journal article" date="2009" name="PLoS ONE">
        <title>The complete genome of Teredinibacter turnerae T7901: an intracellular endosymbiont of marine wood-boring bivalves (shipworms).</title>
        <authorList>
            <person name="Yang J.C."/>
            <person name="Madupu R."/>
            <person name="Durkin A.S."/>
            <person name="Ekborg N.A."/>
            <person name="Pedamallu C.S."/>
            <person name="Hostetler J.B."/>
            <person name="Radune D."/>
            <person name="Toms B.S."/>
            <person name="Henrissat B."/>
            <person name="Coutinho P.M."/>
            <person name="Schwarz S."/>
            <person name="Field L."/>
            <person name="Trindade-Silva A.E."/>
            <person name="Soares C.A.G."/>
            <person name="Elshahawi S."/>
            <person name="Hanora A."/>
            <person name="Schmidt E.W."/>
            <person name="Haygood M.G."/>
            <person name="Posfai J."/>
            <person name="Benner J."/>
            <person name="Madinger C."/>
            <person name="Nove J."/>
            <person name="Anton B."/>
            <person name="Chaudhary K."/>
            <person name="Foster J."/>
            <person name="Holman A."/>
            <person name="Kumar S."/>
            <person name="Lessard P.A."/>
            <person name="Luyten Y.A."/>
            <person name="Slatko B."/>
            <person name="Wood N."/>
            <person name="Wu B."/>
            <person name="Teplitski M."/>
            <person name="Mougous J.D."/>
            <person name="Ward N."/>
            <person name="Eisen J.A."/>
            <person name="Badger J.H."/>
            <person name="Distel D.L."/>
        </authorList>
    </citation>
    <scope>NUCLEOTIDE SEQUENCE [LARGE SCALE GENOMIC DNA]</scope>
    <source>
        <strain evidence="4">ATCC 39867 / T7901</strain>
    </source>
</reference>
<dbReference type="eggNOG" id="COG0456">
    <property type="taxonomic scope" value="Bacteria"/>
</dbReference>
<dbReference type="SUPFAM" id="SSF55729">
    <property type="entry name" value="Acyl-CoA N-acyltransferases (Nat)"/>
    <property type="match status" value="1"/>
</dbReference>
<feature type="domain" description="N-acetyltransferase" evidence="2">
    <location>
        <begin position="1"/>
        <end position="155"/>
    </location>
</feature>
<dbReference type="OrthoDB" id="5419426at2"/>
<dbReference type="Gene3D" id="3.40.630.30">
    <property type="match status" value="1"/>
</dbReference>
<dbReference type="PANTHER" id="PTHR13947:SF37">
    <property type="entry name" value="LD18367P"/>
    <property type="match status" value="1"/>
</dbReference>
<dbReference type="STRING" id="377629.TERTU_4612"/>